<evidence type="ECO:0000313" key="3">
    <source>
        <dbReference type="Proteomes" id="UP000287033"/>
    </source>
</evidence>
<evidence type="ECO:0000256" key="1">
    <source>
        <dbReference type="SAM" id="MobiDB-lite"/>
    </source>
</evidence>
<organism evidence="2 3">
    <name type="scientific">Chiloscyllium punctatum</name>
    <name type="common">Brownbanded bambooshark</name>
    <name type="synonym">Hemiscyllium punctatum</name>
    <dbReference type="NCBI Taxonomy" id="137246"/>
    <lineage>
        <taxon>Eukaryota</taxon>
        <taxon>Metazoa</taxon>
        <taxon>Chordata</taxon>
        <taxon>Craniata</taxon>
        <taxon>Vertebrata</taxon>
        <taxon>Chondrichthyes</taxon>
        <taxon>Elasmobranchii</taxon>
        <taxon>Galeomorphii</taxon>
        <taxon>Galeoidea</taxon>
        <taxon>Orectolobiformes</taxon>
        <taxon>Hemiscylliidae</taxon>
        <taxon>Chiloscyllium</taxon>
    </lineage>
</organism>
<name>A0A401TET8_CHIPU</name>
<accession>A0A401TET8</accession>
<keyword evidence="3" id="KW-1185">Reference proteome</keyword>
<proteinExistence type="predicted"/>
<sequence length="126" mass="13536">MDCAAFLSIHQPLDAIPFVVCLAVVPPTALRASHWPPSREPATASYWGRPPSVRGLLSPIGRSPGGGERSPSIGGQPVGPIDDGRRQSIRWAGLPLPVRPLPQWALSIGEHVRQSGHGRCPLVRFE</sequence>
<dbReference type="AlphaFoldDB" id="A0A401TET8"/>
<comment type="caution">
    <text evidence="2">The sequence shown here is derived from an EMBL/GenBank/DDBJ whole genome shotgun (WGS) entry which is preliminary data.</text>
</comment>
<protein>
    <submittedName>
        <fullName evidence="2">Uncharacterized protein</fullName>
    </submittedName>
</protein>
<gene>
    <name evidence="2" type="ORF">chiPu_0025058</name>
</gene>
<dbReference type="Proteomes" id="UP000287033">
    <property type="component" value="Unassembled WGS sequence"/>
</dbReference>
<dbReference type="EMBL" id="BEZZ01051428">
    <property type="protein sequence ID" value="GCC41174.1"/>
    <property type="molecule type" value="Genomic_DNA"/>
</dbReference>
<evidence type="ECO:0000313" key="2">
    <source>
        <dbReference type="EMBL" id="GCC41174.1"/>
    </source>
</evidence>
<feature type="region of interest" description="Disordered" evidence="1">
    <location>
        <begin position="57"/>
        <end position="85"/>
    </location>
</feature>
<reference evidence="2 3" key="1">
    <citation type="journal article" date="2018" name="Nat. Ecol. Evol.">
        <title>Shark genomes provide insights into elasmobranch evolution and the origin of vertebrates.</title>
        <authorList>
            <person name="Hara Y"/>
            <person name="Yamaguchi K"/>
            <person name="Onimaru K"/>
            <person name="Kadota M"/>
            <person name="Koyanagi M"/>
            <person name="Keeley SD"/>
            <person name="Tatsumi K"/>
            <person name="Tanaka K"/>
            <person name="Motone F"/>
            <person name="Kageyama Y"/>
            <person name="Nozu R"/>
            <person name="Adachi N"/>
            <person name="Nishimura O"/>
            <person name="Nakagawa R"/>
            <person name="Tanegashima C"/>
            <person name="Kiyatake I"/>
            <person name="Matsumoto R"/>
            <person name="Murakumo K"/>
            <person name="Nishida K"/>
            <person name="Terakita A"/>
            <person name="Kuratani S"/>
            <person name="Sato K"/>
            <person name="Hyodo S Kuraku.S."/>
        </authorList>
    </citation>
    <scope>NUCLEOTIDE SEQUENCE [LARGE SCALE GENOMIC DNA]</scope>
</reference>